<dbReference type="AlphaFoldDB" id="A0A9D1RTX8"/>
<keyword evidence="4 6" id="KW-1133">Transmembrane helix</keyword>
<feature type="transmembrane region" description="Helical" evidence="6">
    <location>
        <begin position="135"/>
        <end position="154"/>
    </location>
</feature>
<dbReference type="GO" id="GO:0033013">
    <property type="term" value="P:tetrapyrrole metabolic process"/>
    <property type="evidence" value="ECO:0007669"/>
    <property type="project" value="UniProtKB-ARBA"/>
</dbReference>
<dbReference type="PIRSF" id="PIRSF005859">
    <property type="entry name" value="PBR"/>
    <property type="match status" value="1"/>
</dbReference>
<dbReference type="InterPro" id="IPR038330">
    <property type="entry name" value="TspO/MBR-related_sf"/>
</dbReference>
<evidence type="ECO:0000313" key="8">
    <source>
        <dbReference type="Proteomes" id="UP000824192"/>
    </source>
</evidence>
<evidence type="ECO:0000256" key="1">
    <source>
        <dbReference type="ARBA" id="ARBA00004141"/>
    </source>
</evidence>
<dbReference type="PANTHER" id="PTHR10057:SF0">
    <property type="entry name" value="TRANSLOCATOR PROTEIN"/>
    <property type="match status" value="1"/>
</dbReference>
<reference evidence="7" key="1">
    <citation type="journal article" date="2021" name="PeerJ">
        <title>Extensive microbial diversity within the chicken gut microbiome revealed by metagenomics and culture.</title>
        <authorList>
            <person name="Gilroy R."/>
            <person name="Ravi A."/>
            <person name="Getino M."/>
            <person name="Pursley I."/>
            <person name="Horton D.L."/>
            <person name="Alikhan N.F."/>
            <person name="Baker D."/>
            <person name="Gharbi K."/>
            <person name="Hall N."/>
            <person name="Watson M."/>
            <person name="Adriaenssens E.M."/>
            <person name="Foster-Nyarko E."/>
            <person name="Jarju S."/>
            <person name="Secka A."/>
            <person name="Antonio M."/>
            <person name="Oren A."/>
            <person name="Chaudhuri R.R."/>
            <person name="La Ragione R."/>
            <person name="Hildebrand F."/>
            <person name="Pallen M.J."/>
        </authorList>
    </citation>
    <scope>NUCLEOTIDE SEQUENCE</scope>
    <source>
        <strain evidence="7">ChiGjej6B6-1540</strain>
    </source>
</reference>
<evidence type="ECO:0000256" key="3">
    <source>
        <dbReference type="ARBA" id="ARBA00022692"/>
    </source>
</evidence>
<keyword evidence="5 6" id="KW-0472">Membrane</keyword>
<accession>A0A9D1RTX8</accession>
<keyword evidence="3 6" id="KW-0812">Transmembrane</keyword>
<dbReference type="Proteomes" id="UP000824192">
    <property type="component" value="Unassembled WGS sequence"/>
</dbReference>
<reference evidence="7" key="2">
    <citation type="submission" date="2021-04" db="EMBL/GenBank/DDBJ databases">
        <authorList>
            <person name="Gilroy R."/>
        </authorList>
    </citation>
    <scope>NUCLEOTIDE SEQUENCE</scope>
    <source>
        <strain evidence="7">ChiGjej6B6-1540</strain>
    </source>
</reference>
<dbReference type="Gene3D" id="1.20.1260.100">
    <property type="entry name" value="TspO/MBR protein"/>
    <property type="match status" value="1"/>
</dbReference>
<sequence length="156" mass="17592">MKENWKSLLISEGISLGVGGLSALATMGTMERYGILRQPPLSPPGWVFPVVWTGLFALMGVSAWRIWHKTSGKRRTKALILYGIQLAVNFAWPILFFRLGAYGPAFFWLLLLLALVALMIARFREIDKIAALLQIPYLLWLVFAGYLNAGIWLLNR</sequence>
<name>A0A9D1RTX8_9FIRM</name>
<feature type="transmembrane region" description="Helical" evidence="6">
    <location>
        <begin position="79"/>
        <end position="99"/>
    </location>
</feature>
<dbReference type="EMBL" id="DXGA01000162">
    <property type="protein sequence ID" value="HIW94401.1"/>
    <property type="molecule type" value="Genomic_DNA"/>
</dbReference>
<evidence type="ECO:0000313" key="7">
    <source>
        <dbReference type="EMBL" id="HIW94401.1"/>
    </source>
</evidence>
<gene>
    <name evidence="7" type="ORF">H9868_07670</name>
</gene>
<protein>
    <submittedName>
        <fullName evidence="7">Tryptophan-rich sensory protein</fullName>
    </submittedName>
</protein>
<evidence type="ECO:0000256" key="4">
    <source>
        <dbReference type="ARBA" id="ARBA00022989"/>
    </source>
</evidence>
<feature type="transmembrane region" description="Helical" evidence="6">
    <location>
        <begin position="7"/>
        <end position="26"/>
    </location>
</feature>
<organism evidence="7 8">
    <name type="scientific">Candidatus Flavonifractor merdipullorum</name>
    <dbReference type="NCBI Taxonomy" id="2838590"/>
    <lineage>
        <taxon>Bacteria</taxon>
        <taxon>Bacillati</taxon>
        <taxon>Bacillota</taxon>
        <taxon>Clostridia</taxon>
        <taxon>Eubacteriales</taxon>
        <taxon>Oscillospiraceae</taxon>
        <taxon>Flavonifractor</taxon>
    </lineage>
</organism>
<dbReference type="CDD" id="cd15904">
    <property type="entry name" value="TSPO_MBR"/>
    <property type="match status" value="1"/>
</dbReference>
<feature type="transmembrane region" description="Helical" evidence="6">
    <location>
        <begin position="105"/>
        <end position="123"/>
    </location>
</feature>
<comment type="similarity">
    <text evidence="2">Belongs to the TspO/BZRP family.</text>
</comment>
<dbReference type="PANTHER" id="PTHR10057">
    <property type="entry name" value="PERIPHERAL-TYPE BENZODIAZEPINE RECEPTOR"/>
    <property type="match status" value="1"/>
</dbReference>
<feature type="transmembrane region" description="Helical" evidence="6">
    <location>
        <begin position="46"/>
        <end position="67"/>
    </location>
</feature>
<dbReference type="GO" id="GO:0016020">
    <property type="term" value="C:membrane"/>
    <property type="evidence" value="ECO:0007669"/>
    <property type="project" value="UniProtKB-SubCell"/>
</dbReference>
<comment type="caution">
    <text evidence="7">The sequence shown here is derived from an EMBL/GenBank/DDBJ whole genome shotgun (WGS) entry which is preliminary data.</text>
</comment>
<evidence type="ECO:0000256" key="6">
    <source>
        <dbReference type="SAM" id="Phobius"/>
    </source>
</evidence>
<dbReference type="Pfam" id="PF03073">
    <property type="entry name" value="TspO_MBR"/>
    <property type="match status" value="1"/>
</dbReference>
<evidence type="ECO:0000256" key="2">
    <source>
        <dbReference type="ARBA" id="ARBA00007524"/>
    </source>
</evidence>
<comment type="subcellular location">
    <subcellularLocation>
        <location evidence="1">Membrane</location>
        <topology evidence="1">Multi-pass membrane protein</topology>
    </subcellularLocation>
</comment>
<dbReference type="InterPro" id="IPR004307">
    <property type="entry name" value="TspO_MBR"/>
</dbReference>
<evidence type="ECO:0000256" key="5">
    <source>
        <dbReference type="ARBA" id="ARBA00023136"/>
    </source>
</evidence>
<dbReference type="FunFam" id="1.20.1260.100:FF:000001">
    <property type="entry name" value="translocator protein 2"/>
    <property type="match status" value="1"/>
</dbReference>
<proteinExistence type="inferred from homology"/>